<gene>
    <name evidence="1" type="ORF">C7441_11013</name>
</gene>
<reference evidence="1 2" key="1">
    <citation type="submission" date="2018-05" db="EMBL/GenBank/DDBJ databases">
        <title>Genomic Encyclopedia of Type Strains, Phase IV (KMG-IV): sequencing the most valuable type-strain genomes for metagenomic binning, comparative biology and taxonomic classification.</title>
        <authorList>
            <person name="Goeker M."/>
        </authorList>
    </citation>
    <scope>NUCLEOTIDE SEQUENCE [LARGE SCALE GENOMIC DNA]</scope>
    <source>
        <strain evidence="1 2">DSM 6986</strain>
    </source>
</reference>
<accession>A0A316C0G2</accession>
<evidence type="ECO:0000313" key="1">
    <source>
        <dbReference type="EMBL" id="PWJ81482.1"/>
    </source>
</evidence>
<evidence type="ECO:0000313" key="2">
    <source>
        <dbReference type="Proteomes" id="UP000245396"/>
    </source>
</evidence>
<dbReference type="EMBL" id="QGGG01000010">
    <property type="protein sequence ID" value="PWJ81482.1"/>
    <property type="molecule type" value="Genomic_DNA"/>
</dbReference>
<dbReference type="Proteomes" id="UP000245396">
    <property type="component" value="Unassembled WGS sequence"/>
</dbReference>
<dbReference type="RefSeq" id="WP_109613460.1">
    <property type="nucleotide sequence ID" value="NZ_QGGG01000010.1"/>
</dbReference>
<dbReference type="Gene3D" id="3.30.2000.30">
    <property type="match status" value="1"/>
</dbReference>
<sequence>MTAPTLEVLAPLRAAIIANAAITAKLGKYLGAPSVHTRRPVPVDAGYPMVTVGPIIARTDEDGINTFRPVVVIDINTYGEAAEHYRNVEAVADVIYAMFHRQRTAITVAGYSVTQITASGPSPAPADDDQHVGRRVTLTIRLFAN</sequence>
<dbReference type="AlphaFoldDB" id="A0A316C0G2"/>
<dbReference type="OrthoDB" id="8115369at2"/>
<proteinExistence type="predicted"/>
<comment type="caution">
    <text evidence="1">The sequence shown here is derived from an EMBL/GenBank/DDBJ whole genome shotgun (WGS) entry which is preliminary data.</text>
</comment>
<dbReference type="InterPro" id="IPR053745">
    <property type="entry name" value="Viral_Tail_Comp_sf"/>
</dbReference>
<keyword evidence="2" id="KW-1185">Reference proteome</keyword>
<organism evidence="1 2">
    <name type="scientific">Pseudaminobacter salicylatoxidans</name>
    <dbReference type="NCBI Taxonomy" id="93369"/>
    <lineage>
        <taxon>Bacteria</taxon>
        <taxon>Pseudomonadati</taxon>
        <taxon>Pseudomonadota</taxon>
        <taxon>Alphaproteobacteria</taxon>
        <taxon>Hyphomicrobiales</taxon>
        <taxon>Phyllobacteriaceae</taxon>
        <taxon>Pseudaminobacter</taxon>
    </lineage>
</organism>
<name>A0A316C0G2_PSESE</name>
<evidence type="ECO:0008006" key="3">
    <source>
        <dbReference type="Google" id="ProtNLM"/>
    </source>
</evidence>
<protein>
    <recommendedName>
        <fullName evidence="3">DUF3168 domain-containing protein</fullName>
    </recommendedName>
</protein>